<dbReference type="InterPro" id="IPR036396">
    <property type="entry name" value="Cyt_P450_sf"/>
</dbReference>
<dbReference type="InterPro" id="IPR050196">
    <property type="entry name" value="Cytochrome_P450_Monoox"/>
</dbReference>
<evidence type="ECO:0000256" key="1">
    <source>
        <dbReference type="ARBA" id="ARBA00010617"/>
    </source>
</evidence>
<keyword evidence="5 7" id="KW-0408">Iron</keyword>
<dbReference type="PANTHER" id="PTHR24291">
    <property type="entry name" value="CYTOCHROME P450 FAMILY 4"/>
    <property type="match status" value="1"/>
</dbReference>
<keyword evidence="2 7" id="KW-0349">Heme</keyword>
<dbReference type="InterPro" id="IPR001128">
    <property type="entry name" value="Cyt_P450"/>
</dbReference>
<evidence type="ECO:0000256" key="3">
    <source>
        <dbReference type="ARBA" id="ARBA00022723"/>
    </source>
</evidence>
<evidence type="ECO:0000256" key="4">
    <source>
        <dbReference type="ARBA" id="ARBA00023002"/>
    </source>
</evidence>
<dbReference type="SUPFAM" id="SSF48264">
    <property type="entry name" value="Cytochrome P450"/>
    <property type="match status" value="1"/>
</dbReference>
<dbReference type="InterPro" id="IPR002401">
    <property type="entry name" value="Cyt_P450_E_grp-I"/>
</dbReference>
<dbReference type="EMBL" id="BONE01000101">
    <property type="protein sequence ID" value="GIF77725.1"/>
    <property type="molecule type" value="Genomic_DNA"/>
</dbReference>
<evidence type="ECO:0000256" key="6">
    <source>
        <dbReference type="ARBA" id="ARBA00023033"/>
    </source>
</evidence>
<keyword evidence="4 7" id="KW-0560">Oxidoreductase</keyword>
<protein>
    <submittedName>
        <fullName evidence="8">Cytochrome P450</fullName>
    </submittedName>
</protein>
<keyword evidence="9" id="KW-1185">Reference proteome</keyword>
<gene>
    <name evidence="8" type="ORF">Asi02nite_72430</name>
</gene>
<keyword evidence="6 7" id="KW-0503">Monooxygenase</keyword>
<evidence type="ECO:0000256" key="5">
    <source>
        <dbReference type="ARBA" id="ARBA00023004"/>
    </source>
</evidence>
<sequence>MSPNQVLTYHDLPGPTGLPLLGHRLALARAAAPAVAMQHWCDRHGPTYRLWLSGPAVVTADPSLVDAILRQRPDTFRRSPRMAGILREMGVDGLFTAEGATWQRLRRVATRSLDAKHLDSYFEVLTRTAERLRRRWRAAAVAGERIDVLAEMTHYTLDVTVGLATGHDLNSVENRGEGLASRLPALFPEIGRRLYAPFPYWRFFGGTRRRRIDATLREIDILVQRHFAAARQRVAGGAAPTNFLEALVAPVEGEPPLTHKELLGNVLTMLVAGEDTTSATAAWAIHFLAGDPAAVRRIRSEADSALGDRAIAENPATLRQLVEADAAVKEAMRLRPVAPILALQARHDVVLPGNQGLLELKAGTVVFVLQTRGAHHDHGRFPQPQEFDSARWLRAGPSPESAVAPFLPFGAGPRFCPGRNLALMEAILVVSMLCREFDLEQDTLAGPVGERQSFSMFPTNIFVRAKPSTQEAER</sequence>
<dbReference type="PRINTS" id="PR00463">
    <property type="entry name" value="EP450I"/>
</dbReference>
<evidence type="ECO:0000256" key="7">
    <source>
        <dbReference type="RuleBase" id="RU000461"/>
    </source>
</evidence>
<dbReference type="PROSITE" id="PS00086">
    <property type="entry name" value="CYTOCHROME_P450"/>
    <property type="match status" value="1"/>
</dbReference>
<dbReference type="Gene3D" id="1.10.630.10">
    <property type="entry name" value="Cytochrome P450"/>
    <property type="match status" value="1"/>
</dbReference>
<reference evidence="8 9" key="1">
    <citation type="submission" date="2021-01" db="EMBL/GenBank/DDBJ databases">
        <title>Whole genome shotgun sequence of Asanoa siamensis NBRC 107932.</title>
        <authorList>
            <person name="Komaki H."/>
            <person name="Tamura T."/>
        </authorList>
    </citation>
    <scope>NUCLEOTIDE SEQUENCE [LARGE SCALE GENOMIC DNA]</scope>
    <source>
        <strain evidence="8 9">NBRC 107932</strain>
    </source>
</reference>
<dbReference type="Pfam" id="PF00067">
    <property type="entry name" value="p450"/>
    <property type="match status" value="1"/>
</dbReference>
<evidence type="ECO:0000313" key="8">
    <source>
        <dbReference type="EMBL" id="GIF77725.1"/>
    </source>
</evidence>
<dbReference type="PANTHER" id="PTHR24291:SF50">
    <property type="entry name" value="BIFUNCTIONAL ALBAFLAVENONE MONOOXYGENASE_TERPENE SYNTHASE"/>
    <property type="match status" value="1"/>
</dbReference>
<dbReference type="Proteomes" id="UP000604117">
    <property type="component" value="Unassembled WGS sequence"/>
</dbReference>
<organism evidence="8 9">
    <name type="scientific">Asanoa siamensis</name>
    <dbReference type="NCBI Taxonomy" id="926357"/>
    <lineage>
        <taxon>Bacteria</taxon>
        <taxon>Bacillati</taxon>
        <taxon>Actinomycetota</taxon>
        <taxon>Actinomycetes</taxon>
        <taxon>Micromonosporales</taxon>
        <taxon>Micromonosporaceae</taxon>
        <taxon>Asanoa</taxon>
    </lineage>
</organism>
<dbReference type="RefSeq" id="WP_203718581.1">
    <property type="nucleotide sequence ID" value="NZ_BONE01000101.1"/>
</dbReference>
<comment type="caution">
    <text evidence="8">The sequence shown here is derived from an EMBL/GenBank/DDBJ whole genome shotgun (WGS) entry which is preliminary data.</text>
</comment>
<evidence type="ECO:0000256" key="2">
    <source>
        <dbReference type="ARBA" id="ARBA00022617"/>
    </source>
</evidence>
<proteinExistence type="inferred from homology"/>
<keyword evidence="3 7" id="KW-0479">Metal-binding</keyword>
<dbReference type="InterPro" id="IPR017972">
    <property type="entry name" value="Cyt_P450_CS"/>
</dbReference>
<evidence type="ECO:0000313" key="9">
    <source>
        <dbReference type="Proteomes" id="UP000604117"/>
    </source>
</evidence>
<name>A0ABQ4D2J7_9ACTN</name>
<accession>A0ABQ4D2J7</accession>
<comment type="similarity">
    <text evidence="1 7">Belongs to the cytochrome P450 family.</text>
</comment>
<dbReference type="PRINTS" id="PR00385">
    <property type="entry name" value="P450"/>
</dbReference>